<evidence type="ECO:0000256" key="7">
    <source>
        <dbReference type="SAM" id="Phobius"/>
    </source>
</evidence>
<feature type="domain" description="ABC3 transporter permease C-terminal" evidence="8">
    <location>
        <begin position="730"/>
        <end position="841"/>
    </location>
</feature>
<dbReference type="Pfam" id="PF12704">
    <property type="entry name" value="MacB_PCD"/>
    <property type="match status" value="2"/>
</dbReference>
<feature type="transmembrane region" description="Helical" evidence="7">
    <location>
        <begin position="280"/>
        <end position="303"/>
    </location>
</feature>
<gene>
    <name evidence="10" type="ORF">SSOG_08110</name>
</gene>
<feature type="domain" description="ABC3 transporter permease C-terminal" evidence="8">
    <location>
        <begin position="283"/>
        <end position="403"/>
    </location>
</feature>
<feature type="transmembrane region" description="Helical" evidence="7">
    <location>
        <begin position="446"/>
        <end position="472"/>
    </location>
</feature>
<feature type="transmembrane region" description="Helical" evidence="7">
    <location>
        <begin position="726"/>
        <end position="751"/>
    </location>
</feature>
<feature type="transmembrane region" description="Helical" evidence="7">
    <location>
        <begin position="772"/>
        <end position="796"/>
    </location>
</feature>
<evidence type="ECO:0000259" key="8">
    <source>
        <dbReference type="Pfam" id="PF02687"/>
    </source>
</evidence>
<feature type="transmembrane region" description="Helical" evidence="7">
    <location>
        <begin position="816"/>
        <end position="835"/>
    </location>
</feature>
<reference evidence="10 11" key="1">
    <citation type="submission" date="2009-02" db="EMBL/GenBank/DDBJ databases">
        <title>Annotation of Streptomyces hygroscopicus strain ATCC 53653.</title>
        <authorList>
            <consortium name="The Broad Institute Genome Sequencing Platform"/>
            <consortium name="Broad Institute Microbial Sequencing Center"/>
            <person name="Fischbach M."/>
            <person name="Godfrey P."/>
            <person name="Ward D."/>
            <person name="Young S."/>
            <person name="Zeng Q."/>
            <person name="Koehrsen M."/>
            <person name="Alvarado L."/>
            <person name="Berlin A.M."/>
            <person name="Bochicchio J."/>
            <person name="Borenstein D."/>
            <person name="Chapman S.B."/>
            <person name="Chen Z."/>
            <person name="Engels R."/>
            <person name="Freedman E."/>
            <person name="Gellesch M."/>
            <person name="Goldberg J."/>
            <person name="Griggs A."/>
            <person name="Gujja S."/>
            <person name="Heilman E.R."/>
            <person name="Heiman D.I."/>
            <person name="Hepburn T.A."/>
            <person name="Howarth C."/>
            <person name="Jen D."/>
            <person name="Larson L."/>
            <person name="Lewis B."/>
            <person name="Mehta T."/>
            <person name="Park D."/>
            <person name="Pearson M."/>
            <person name="Richards J."/>
            <person name="Roberts A."/>
            <person name="Saif S."/>
            <person name="Shea T.D."/>
            <person name="Shenoy N."/>
            <person name="Sisk P."/>
            <person name="Stolte C."/>
            <person name="Sykes S.N."/>
            <person name="Thomson T."/>
            <person name="Walk T."/>
            <person name="White J."/>
            <person name="Yandava C."/>
            <person name="Straight P."/>
            <person name="Clardy J."/>
            <person name="Hung D."/>
            <person name="Kolter R."/>
            <person name="Mekalanos J."/>
            <person name="Walker S."/>
            <person name="Walsh C.T."/>
            <person name="Wieland-Brown L.C."/>
            <person name="Haas B."/>
            <person name="Nusbaum C."/>
            <person name="Birren B."/>
        </authorList>
    </citation>
    <scope>NUCLEOTIDE SEQUENCE [LARGE SCALE GENOMIC DNA]</scope>
    <source>
        <strain evidence="10 11">ATCC 53653</strain>
    </source>
</reference>
<evidence type="ECO:0000256" key="3">
    <source>
        <dbReference type="ARBA" id="ARBA00022692"/>
    </source>
</evidence>
<feature type="transmembrane region" description="Helical" evidence="7">
    <location>
        <begin position="422"/>
        <end position="440"/>
    </location>
</feature>
<dbReference type="Pfam" id="PF02687">
    <property type="entry name" value="FtsX"/>
    <property type="match status" value="2"/>
</dbReference>
<keyword evidence="5 7" id="KW-0472">Membrane</keyword>
<dbReference type="PANTHER" id="PTHR30572">
    <property type="entry name" value="MEMBRANE COMPONENT OF TRANSPORTER-RELATED"/>
    <property type="match status" value="1"/>
</dbReference>
<comment type="similarity">
    <text evidence="6">Belongs to the ABC-4 integral membrane protein family.</text>
</comment>
<feature type="transmembrane region" description="Helical" evidence="7">
    <location>
        <begin position="499"/>
        <end position="519"/>
    </location>
</feature>
<evidence type="ECO:0000256" key="6">
    <source>
        <dbReference type="ARBA" id="ARBA00038076"/>
    </source>
</evidence>
<comment type="subcellular location">
    <subcellularLocation>
        <location evidence="1">Cell membrane</location>
        <topology evidence="1">Multi-pass membrane protein</topology>
    </subcellularLocation>
</comment>
<feature type="transmembrane region" description="Helical" evidence="7">
    <location>
        <begin position="366"/>
        <end position="393"/>
    </location>
</feature>
<evidence type="ECO:0000256" key="1">
    <source>
        <dbReference type="ARBA" id="ARBA00004651"/>
    </source>
</evidence>
<evidence type="ECO:0000313" key="11">
    <source>
        <dbReference type="Proteomes" id="UP000003963"/>
    </source>
</evidence>
<evidence type="ECO:0000259" key="9">
    <source>
        <dbReference type="Pfam" id="PF12704"/>
    </source>
</evidence>
<dbReference type="GO" id="GO:0022857">
    <property type="term" value="F:transmembrane transporter activity"/>
    <property type="evidence" value="ECO:0007669"/>
    <property type="project" value="TreeGrafter"/>
</dbReference>
<sequence length="852" mass="88866">MPRRKDRTRSYHFPFRRPPMLRTALRTLRSHRLRFAMPALAVLLGVAFVTGSLLYGDSVKAAVARAQTNSRPDVSVKVEPDSPDHASRLDGTLLRRLRQLPSAAAARGEVEGSSFVAGSDGSLVGELSRAAGVNYVPGDRGQDVRYRLVSGHGPRTSGEVAMDRRTVERAGYRVGGRARVVVGGTARSVRLVGAFTARDSRLEAGGTLTAFDSATAERYFAPAPGSYSAITLTAADGTSDAQLADSVRKVLPSGVEAATRAELESLATDASGDGDKLTTLLLSFAGVALFVSTFLVANTFTMLSAARAREHALLRAVGASRGHVMRMVLTEAALVGTAASIAGYALGTGVATLLGDLFGVTGGPAAPLRLLSVTPLVAAFAVGIGVTVLSAWLPARRAAGVPPVAALRTVEPATAASLRRRTLLGVAVTVCGALLLGAAVDDTNVLFGAVPVLLIGLIVLTPLLALGVTALLRRPLTRLAGIRGKLAVENARRNPRRTAATATTLMVGLAMVTAVTVAVSSVNRLEEQEVDRSMTSDLRVTAVDFAEVGDDTAARVARLADADAVTALVQTYFDLSGDDTVPVTAVNPATVERLAPITVREGSLDRLDHGIAVTEELAADRGWRLGSRVSGAFTGTAERTSLPVVAVYDGPENLTPTLVSDRSLPRPAGAEHRPIVESVLVKAAPGRTAALQREIRRALDNPALLVQDRADARAAATARTGPFLNIMYAMLSVTVLIGALGVVNTMGMAVFERVREIGMLRAIGLDRRGVASVLRIESVTISLFGSALGVAVGSVIGAVAVLGEESVPLVIPWDRTALFFVAAAVIGVLASLWPGRQAARVPMLKAIGTDAQ</sequence>
<evidence type="ECO:0000313" key="10">
    <source>
        <dbReference type="EMBL" id="EFL28396.1"/>
    </source>
</evidence>
<dbReference type="Proteomes" id="UP000003963">
    <property type="component" value="Unassembled WGS sequence"/>
</dbReference>
<dbReference type="InterPro" id="IPR003838">
    <property type="entry name" value="ABC3_permease_C"/>
</dbReference>
<feature type="domain" description="MacB-like periplasmic core" evidence="9">
    <location>
        <begin position="498"/>
        <end position="697"/>
    </location>
</feature>
<feature type="transmembrane region" description="Helical" evidence="7">
    <location>
        <begin position="324"/>
        <end position="346"/>
    </location>
</feature>
<dbReference type="EMBL" id="GG657754">
    <property type="protein sequence ID" value="EFL28396.1"/>
    <property type="molecule type" value="Genomic_DNA"/>
</dbReference>
<keyword evidence="3 7" id="KW-0812">Transmembrane</keyword>
<dbReference type="InterPro" id="IPR050250">
    <property type="entry name" value="Macrolide_Exporter_MacB"/>
</dbReference>
<feature type="domain" description="MacB-like periplasmic core" evidence="9">
    <location>
        <begin position="39"/>
        <end position="249"/>
    </location>
</feature>
<protein>
    <submittedName>
        <fullName evidence="10">Putative ABC transporter integral membrane protein</fullName>
    </submittedName>
</protein>
<evidence type="ECO:0000256" key="5">
    <source>
        <dbReference type="ARBA" id="ARBA00023136"/>
    </source>
</evidence>
<keyword evidence="11" id="KW-1185">Reference proteome</keyword>
<dbReference type="AlphaFoldDB" id="D9WTK2"/>
<proteinExistence type="inferred from homology"/>
<organism evidence="10 11">
    <name type="scientific">Streptomyces himastatinicus ATCC 53653</name>
    <dbReference type="NCBI Taxonomy" id="457427"/>
    <lineage>
        <taxon>Bacteria</taxon>
        <taxon>Bacillati</taxon>
        <taxon>Actinomycetota</taxon>
        <taxon>Actinomycetes</taxon>
        <taxon>Kitasatosporales</taxon>
        <taxon>Streptomycetaceae</taxon>
        <taxon>Streptomyces</taxon>
        <taxon>Streptomyces violaceusniger group</taxon>
    </lineage>
</organism>
<dbReference type="GO" id="GO:0005886">
    <property type="term" value="C:plasma membrane"/>
    <property type="evidence" value="ECO:0007669"/>
    <property type="project" value="UniProtKB-SubCell"/>
</dbReference>
<name>D9WTK2_9ACTN</name>
<keyword evidence="2" id="KW-1003">Cell membrane</keyword>
<accession>D9WTK2</accession>
<keyword evidence="4 7" id="KW-1133">Transmembrane helix</keyword>
<evidence type="ECO:0000256" key="4">
    <source>
        <dbReference type="ARBA" id="ARBA00022989"/>
    </source>
</evidence>
<dbReference type="STRING" id="457427.SSOG_08110"/>
<evidence type="ECO:0000256" key="2">
    <source>
        <dbReference type="ARBA" id="ARBA00022475"/>
    </source>
</evidence>
<dbReference type="HOGENOM" id="CLU_012341_1_0_11"/>
<dbReference type="PANTHER" id="PTHR30572:SF4">
    <property type="entry name" value="ABC TRANSPORTER PERMEASE YTRF"/>
    <property type="match status" value="1"/>
</dbReference>
<dbReference type="InterPro" id="IPR025857">
    <property type="entry name" value="MacB_PCD"/>
</dbReference>